<reference evidence="2" key="1">
    <citation type="journal article" date="2017" name="Appl. Environ. Microbiol.">
        <title>Genomic analysis of Calderihabitans maritimus KKC1, a thermophilic hydrogenogenic carboxydotrophic bacterium isolated from marine sediment.</title>
        <authorList>
            <person name="Omae K."/>
            <person name="Yoneda Y."/>
            <person name="Fukuyama Y."/>
            <person name="Yoshida T."/>
            <person name="Sako Y."/>
        </authorList>
    </citation>
    <scope>NUCLEOTIDE SEQUENCE [LARGE SCALE GENOMIC DNA]</scope>
    <source>
        <strain evidence="2">KKC1</strain>
    </source>
</reference>
<sequence length="64" mass="6971">MANSEKKSREAGFLAVKFVSISTPQEAEQALAAVVHIIMEYASGGHKIAENVRKDKVRGEESIL</sequence>
<name>A0A1Z5HSL9_9FIRM</name>
<proteinExistence type="predicted"/>
<protein>
    <submittedName>
        <fullName evidence="1">Uncharacterized protein</fullName>
    </submittedName>
</protein>
<gene>
    <name evidence="1" type="ORF">KKC1_15020</name>
</gene>
<dbReference type="AlphaFoldDB" id="A0A1Z5HSL9"/>
<accession>A0A1Z5HSL9</accession>
<organism evidence="1 2">
    <name type="scientific">Calderihabitans maritimus</name>
    <dbReference type="NCBI Taxonomy" id="1246530"/>
    <lineage>
        <taxon>Bacteria</taxon>
        <taxon>Bacillati</taxon>
        <taxon>Bacillota</taxon>
        <taxon>Clostridia</taxon>
        <taxon>Neomoorellales</taxon>
        <taxon>Calderihabitantaceae</taxon>
        <taxon>Calderihabitans</taxon>
    </lineage>
</organism>
<dbReference type="RefSeq" id="WP_088553723.1">
    <property type="nucleotide sequence ID" value="NZ_BDGJ01000071.1"/>
</dbReference>
<evidence type="ECO:0000313" key="2">
    <source>
        <dbReference type="Proteomes" id="UP000197032"/>
    </source>
</evidence>
<dbReference type="EMBL" id="BDGJ01000071">
    <property type="protein sequence ID" value="GAW92347.1"/>
    <property type="molecule type" value="Genomic_DNA"/>
</dbReference>
<keyword evidence="2" id="KW-1185">Reference proteome</keyword>
<dbReference type="Proteomes" id="UP000197032">
    <property type="component" value="Unassembled WGS sequence"/>
</dbReference>
<evidence type="ECO:0000313" key="1">
    <source>
        <dbReference type="EMBL" id="GAW92347.1"/>
    </source>
</evidence>
<comment type="caution">
    <text evidence="1">The sequence shown here is derived from an EMBL/GenBank/DDBJ whole genome shotgun (WGS) entry which is preliminary data.</text>
</comment>